<keyword evidence="9" id="KW-0472">Membrane</keyword>
<keyword evidence="4" id="KW-0926">Vacuole</keyword>
<dbReference type="Gene3D" id="2.60.120.560">
    <property type="entry name" value="Exo-inulinase, domain 1"/>
    <property type="match status" value="1"/>
</dbReference>
<dbReference type="EMBL" id="JBAMMX010000015">
    <property type="protein sequence ID" value="KAK6926386.1"/>
    <property type="molecule type" value="Genomic_DNA"/>
</dbReference>
<comment type="subcellular location">
    <subcellularLocation>
        <location evidence="1">Vacuole lumen</location>
    </subcellularLocation>
</comment>
<comment type="similarity">
    <text evidence="2 7">Belongs to the glycosyl hydrolase 32 family.</text>
</comment>
<evidence type="ECO:0000259" key="10">
    <source>
        <dbReference type="Pfam" id="PF00251"/>
    </source>
</evidence>
<evidence type="ECO:0000256" key="4">
    <source>
        <dbReference type="ARBA" id="ARBA00022554"/>
    </source>
</evidence>
<proteinExistence type="inferred from homology"/>
<dbReference type="EC" id="3.2.1.26" evidence="3"/>
<dbReference type="InterPro" id="IPR021792">
    <property type="entry name" value="Beta-fructofuranosidase_N"/>
</dbReference>
<evidence type="ECO:0000256" key="9">
    <source>
        <dbReference type="SAM" id="Phobius"/>
    </source>
</evidence>
<comment type="caution">
    <text evidence="13">The sequence shown here is derived from an EMBL/GenBank/DDBJ whole genome shotgun (WGS) entry which is preliminary data.</text>
</comment>
<dbReference type="GO" id="GO:0004564">
    <property type="term" value="F:beta-fructofuranosidase activity"/>
    <property type="evidence" value="ECO:0007669"/>
    <property type="project" value="UniProtKB-EC"/>
</dbReference>
<feature type="domain" description="Glycosyl hydrolase family 32 N-terminal" evidence="10">
    <location>
        <begin position="136"/>
        <end position="451"/>
    </location>
</feature>
<protein>
    <recommendedName>
        <fullName evidence="3">beta-fructofuranosidase</fullName>
        <ecNumber evidence="3">3.2.1.26</ecNumber>
    </recommendedName>
</protein>
<dbReference type="Pfam" id="PF08244">
    <property type="entry name" value="Glyco_hydro_32C"/>
    <property type="match status" value="1"/>
</dbReference>
<dbReference type="GO" id="GO:0005775">
    <property type="term" value="C:vacuolar lumen"/>
    <property type="evidence" value="ECO:0007669"/>
    <property type="project" value="UniProtKB-SubCell"/>
</dbReference>
<keyword evidence="9" id="KW-0812">Transmembrane</keyword>
<evidence type="ECO:0000256" key="2">
    <source>
        <dbReference type="ARBA" id="ARBA00009902"/>
    </source>
</evidence>
<dbReference type="SUPFAM" id="SSF75005">
    <property type="entry name" value="Arabinanase/levansucrase/invertase"/>
    <property type="match status" value="1"/>
</dbReference>
<evidence type="ECO:0000259" key="12">
    <source>
        <dbReference type="Pfam" id="PF11837"/>
    </source>
</evidence>
<feature type="domain" description="Beta-fructofuranosidase N-terminal" evidence="12">
    <location>
        <begin position="19"/>
        <end position="124"/>
    </location>
</feature>
<organism evidence="13 14">
    <name type="scientific">Dillenia turbinata</name>
    <dbReference type="NCBI Taxonomy" id="194707"/>
    <lineage>
        <taxon>Eukaryota</taxon>
        <taxon>Viridiplantae</taxon>
        <taxon>Streptophyta</taxon>
        <taxon>Embryophyta</taxon>
        <taxon>Tracheophyta</taxon>
        <taxon>Spermatophyta</taxon>
        <taxon>Magnoliopsida</taxon>
        <taxon>eudicotyledons</taxon>
        <taxon>Gunneridae</taxon>
        <taxon>Pentapetalae</taxon>
        <taxon>Dilleniales</taxon>
        <taxon>Dilleniaceae</taxon>
        <taxon>Dillenia</taxon>
    </lineage>
</organism>
<dbReference type="InterPro" id="IPR013189">
    <property type="entry name" value="Glyco_hydro_32_C"/>
</dbReference>
<evidence type="ECO:0000256" key="5">
    <source>
        <dbReference type="ARBA" id="ARBA00022801"/>
    </source>
</evidence>
<feature type="transmembrane region" description="Helical" evidence="9">
    <location>
        <begin position="44"/>
        <end position="63"/>
    </location>
</feature>
<dbReference type="SUPFAM" id="SSF49899">
    <property type="entry name" value="Concanavalin A-like lectins/glucanases"/>
    <property type="match status" value="1"/>
</dbReference>
<name>A0AAN8Z674_9MAGN</name>
<evidence type="ECO:0000256" key="8">
    <source>
        <dbReference type="SAM" id="MobiDB-lite"/>
    </source>
</evidence>
<keyword evidence="9" id="KW-1133">Transmembrane helix</keyword>
<dbReference type="FunFam" id="2.60.120.560:FF:000002">
    <property type="entry name" value="Beta-fructofuranosidase, insoluble isoenzyme CWINV1"/>
    <property type="match status" value="1"/>
</dbReference>
<dbReference type="CDD" id="cd18624">
    <property type="entry name" value="GH32_Fruct1-like"/>
    <property type="match status" value="1"/>
</dbReference>
<dbReference type="Gene3D" id="2.115.10.20">
    <property type="entry name" value="Glycosyl hydrolase domain, family 43"/>
    <property type="match status" value="1"/>
</dbReference>
<evidence type="ECO:0000256" key="7">
    <source>
        <dbReference type="RuleBase" id="RU362110"/>
    </source>
</evidence>
<dbReference type="Pfam" id="PF00251">
    <property type="entry name" value="Glyco_hydro_32N"/>
    <property type="match status" value="1"/>
</dbReference>
<dbReference type="Pfam" id="PF11837">
    <property type="entry name" value="INV_N"/>
    <property type="match status" value="1"/>
</dbReference>
<dbReference type="InterPro" id="IPR050551">
    <property type="entry name" value="Fructan_Metab_Enzymes"/>
</dbReference>
<dbReference type="SMART" id="SM00640">
    <property type="entry name" value="Glyco_32"/>
    <property type="match status" value="1"/>
</dbReference>
<dbReference type="GO" id="GO:0005975">
    <property type="term" value="P:carbohydrate metabolic process"/>
    <property type="evidence" value="ECO:0007669"/>
    <property type="project" value="InterPro"/>
</dbReference>
<feature type="domain" description="Glycosyl hydrolase family 32 C-terminal" evidence="11">
    <location>
        <begin position="454"/>
        <end position="645"/>
    </location>
</feature>
<feature type="compositionally biased region" description="Polar residues" evidence="8">
    <location>
        <begin position="27"/>
        <end position="36"/>
    </location>
</feature>
<dbReference type="Proteomes" id="UP001370490">
    <property type="component" value="Unassembled WGS sequence"/>
</dbReference>
<evidence type="ECO:0000256" key="6">
    <source>
        <dbReference type="ARBA" id="ARBA00023295"/>
    </source>
</evidence>
<evidence type="ECO:0000313" key="14">
    <source>
        <dbReference type="Proteomes" id="UP001370490"/>
    </source>
</evidence>
<dbReference type="FunFam" id="2.115.10.20:FF:000001">
    <property type="entry name" value="Beta-fructofuranosidase, insoluble isoenzyme CWINV1"/>
    <property type="match status" value="1"/>
</dbReference>
<evidence type="ECO:0000256" key="3">
    <source>
        <dbReference type="ARBA" id="ARBA00012758"/>
    </source>
</evidence>
<evidence type="ECO:0000313" key="13">
    <source>
        <dbReference type="EMBL" id="KAK6926386.1"/>
    </source>
</evidence>
<feature type="region of interest" description="Disordered" evidence="8">
    <location>
        <begin position="69"/>
        <end position="100"/>
    </location>
</feature>
<accession>A0AAN8Z674</accession>
<feature type="region of interest" description="Disordered" evidence="8">
    <location>
        <begin position="1"/>
        <end position="36"/>
    </location>
</feature>
<keyword evidence="6 7" id="KW-0326">Glycosidase</keyword>
<sequence length="659" mass="73454">MEDIKCSSQTTLDDPESPYSPLLDPPNKNQIHNSQPVQKRPLKGFAIILLSILFLASLIVVILDDQNPANSQTKVDPRKPSNAVDQKATPFLPEPGTRGVSAGVSEKTFRTVSDDDGGDPYPWNSVELRWQRTAYHFQPEKNWMNGPLYHEGWYHLFYQYNPDSAVWGNITWGHAVSADMIHWLYLPIAMRPDSWFDWNGVWTGSATLLSDGRIVILYTGDTDNYVQVQNYAYPANLSDPLLLYWVKYAGNPVMTPPEFIALKDFRDPTTAWLGPDGLWRVALGSKLNKTGIALVYATSNFTTFELLDGVLHAVPTTGMWECVDFYPISTLGIVGLDTSANGPGIKHVLKASLDDTRHDYYAIGTYDLFNNTWTPDNPEQDVGIGLRVDYGKYYASKTFYDQNKGRRILWGWTGETDSEAADLQKGWASVQSIPRIVIYDNKTGTNIIQWPIEEVESLRLNSTEFDDVELEPGSVVELDVGRATQLDIIAEFDMESEALEATLEADVSYNCSGSGGSAQRGSLGPFGLLVIANENLTERTPYYFYIAKASDGNYTTFFCSDQTRSSLAPDVGHQIYGSTVPVLDGEKFTMRLLVDHSIVEGFAQGGRRVITSRIYPTEAIYGAAKAYLFNNATGANVTASLKVWQMDSAYIHPFPLDQI</sequence>
<evidence type="ECO:0000259" key="11">
    <source>
        <dbReference type="Pfam" id="PF08244"/>
    </source>
</evidence>
<dbReference type="InterPro" id="IPR013320">
    <property type="entry name" value="ConA-like_dom_sf"/>
</dbReference>
<reference evidence="13 14" key="1">
    <citation type="submission" date="2023-12" db="EMBL/GenBank/DDBJ databases">
        <title>A high-quality genome assembly for Dillenia turbinata (Dilleniales).</title>
        <authorList>
            <person name="Chanderbali A."/>
        </authorList>
    </citation>
    <scope>NUCLEOTIDE SEQUENCE [LARGE SCALE GENOMIC DNA]</scope>
    <source>
        <strain evidence="13">LSX21</strain>
        <tissue evidence="13">Leaf</tissue>
    </source>
</reference>
<dbReference type="AlphaFoldDB" id="A0AAN8Z674"/>
<dbReference type="InterPro" id="IPR001362">
    <property type="entry name" value="Glyco_hydro_32"/>
</dbReference>
<dbReference type="InterPro" id="IPR023296">
    <property type="entry name" value="Glyco_hydro_beta-prop_sf"/>
</dbReference>
<keyword evidence="5 7" id="KW-0378">Hydrolase</keyword>
<dbReference type="PANTHER" id="PTHR31953">
    <property type="entry name" value="BETA-FRUCTOFURANOSIDASE, INSOLUBLE ISOENZYME CWINV1-RELATED"/>
    <property type="match status" value="1"/>
</dbReference>
<gene>
    <name evidence="13" type="ORF">RJ641_008105</name>
</gene>
<keyword evidence="14" id="KW-1185">Reference proteome</keyword>
<dbReference type="InterPro" id="IPR013148">
    <property type="entry name" value="Glyco_hydro_32_N"/>
</dbReference>
<feature type="compositionally biased region" description="Polar residues" evidence="8">
    <location>
        <begin position="1"/>
        <end position="12"/>
    </location>
</feature>
<evidence type="ECO:0000256" key="1">
    <source>
        <dbReference type="ARBA" id="ARBA00004410"/>
    </source>
</evidence>